<gene>
    <name evidence="2" type="ORF">KFL_003460120</name>
</gene>
<dbReference type="Proteomes" id="UP000054558">
    <property type="component" value="Unassembled WGS sequence"/>
</dbReference>
<evidence type="ECO:0000313" key="3">
    <source>
        <dbReference type="Proteomes" id="UP000054558"/>
    </source>
</evidence>
<dbReference type="AlphaFoldDB" id="A0A1Y1IBJ8"/>
<keyword evidence="1" id="KW-1133">Transmembrane helix</keyword>
<name>A0A1Y1IBJ8_KLENI</name>
<organism evidence="2 3">
    <name type="scientific">Klebsormidium nitens</name>
    <name type="common">Green alga</name>
    <name type="synonym">Ulothrix nitens</name>
    <dbReference type="NCBI Taxonomy" id="105231"/>
    <lineage>
        <taxon>Eukaryota</taxon>
        <taxon>Viridiplantae</taxon>
        <taxon>Streptophyta</taxon>
        <taxon>Klebsormidiophyceae</taxon>
        <taxon>Klebsormidiales</taxon>
        <taxon>Klebsormidiaceae</taxon>
        <taxon>Klebsormidium</taxon>
    </lineage>
</organism>
<accession>A0A1Y1IBJ8</accession>
<protein>
    <submittedName>
        <fullName evidence="2">Uncharacterized protein</fullName>
    </submittedName>
</protein>
<sequence length="105" mass="10898">MAPFSWAAARDMAVMTSAVVLAACHLFFCFIAAARSAHLAQPPGGRAPGCGWGGCVSLPLGPNEAVDVPREKYTADASLLEQVTVNFVVTILVATAGSLLVAWTH</sequence>
<keyword evidence="3" id="KW-1185">Reference proteome</keyword>
<feature type="transmembrane region" description="Helical" evidence="1">
    <location>
        <begin position="83"/>
        <end position="103"/>
    </location>
</feature>
<dbReference type="EMBL" id="DF237295">
    <property type="protein sequence ID" value="GAQ87342.1"/>
    <property type="molecule type" value="Genomic_DNA"/>
</dbReference>
<keyword evidence="1" id="KW-0812">Transmembrane</keyword>
<keyword evidence="1" id="KW-0472">Membrane</keyword>
<evidence type="ECO:0000256" key="1">
    <source>
        <dbReference type="SAM" id="Phobius"/>
    </source>
</evidence>
<reference evidence="2 3" key="1">
    <citation type="journal article" date="2014" name="Nat. Commun.">
        <title>Klebsormidium flaccidum genome reveals primary factors for plant terrestrial adaptation.</title>
        <authorList>
            <person name="Hori K."/>
            <person name="Maruyama F."/>
            <person name="Fujisawa T."/>
            <person name="Togashi T."/>
            <person name="Yamamoto N."/>
            <person name="Seo M."/>
            <person name="Sato S."/>
            <person name="Yamada T."/>
            <person name="Mori H."/>
            <person name="Tajima N."/>
            <person name="Moriyama T."/>
            <person name="Ikeuchi M."/>
            <person name="Watanabe M."/>
            <person name="Wada H."/>
            <person name="Kobayashi K."/>
            <person name="Saito M."/>
            <person name="Masuda T."/>
            <person name="Sasaki-Sekimoto Y."/>
            <person name="Mashiguchi K."/>
            <person name="Awai K."/>
            <person name="Shimojima M."/>
            <person name="Masuda S."/>
            <person name="Iwai M."/>
            <person name="Nobusawa T."/>
            <person name="Narise T."/>
            <person name="Kondo S."/>
            <person name="Saito H."/>
            <person name="Sato R."/>
            <person name="Murakawa M."/>
            <person name="Ihara Y."/>
            <person name="Oshima-Yamada Y."/>
            <person name="Ohtaka K."/>
            <person name="Satoh M."/>
            <person name="Sonobe K."/>
            <person name="Ishii M."/>
            <person name="Ohtani R."/>
            <person name="Kanamori-Sato M."/>
            <person name="Honoki R."/>
            <person name="Miyazaki D."/>
            <person name="Mochizuki H."/>
            <person name="Umetsu J."/>
            <person name="Higashi K."/>
            <person name="Shibata D."/>
            <person name="Kamiya Y."/>
            <person name="Sato N."/>
            <person name="Nakamura Y."/>
            <person name="Tabata S."/>
            <person name="Ida S."/>
            <person name="Kurokawa K."/>
            <person name="Ohta H."/>
        </authorList>
    </citation>
    <scope>NUCLEOTIDE SEQUENCE [LARGE SCALE GENOMIC DNA]</scope>
    <source>
        <strain evidence="2 3">NIES-2285</strain>
    </source>
</reference>
<evidence type="ECO:0000313" key="2">
    <source>
        <dbReference type="EMBL" id="GAQ87342.1"/>
    </source>
</evidence>
<proteinExistence type="predicted"/>